<dbReference type="AlphaFoldDB" id="A0A9D4Y0U6"/>
<accession>A0A9D4Y0U6</accession>
<evidence type="ECO:0000259" key="13">
    <source>
        <dbReference type="PROSITE" id="PS50989"/>
    </source>
</evidence>
<keyword evidence="15" id="KW-1185">Reference proteome</keyword>
<evidence type="ECO:0000256" key="10">
    <source>
        <dbReference type="ARBA" id="ARBA00049152"/>
    </source>
</evidence>
<comment type="pathway">
    <text evidence="1">Lipid metabolism; malonyl-CoA biosynthesis; malonyl-CoA from acetyl-CoA: step 1/1.</text>
</comment>
<dbReference type="PRINTS" id="PR01069">
    <property type="entry name" value="ACCCTRFRASEA"/>
</dbReference>
<evidence type="ECO:0000256" key="8">
    <source>
        <dbReference type="ARBA" id="ARBA00023098"/>
    </source>
</evidence>
<protein>
    <recommendedName>
        <fullName evidence="2">acetyl-CoA carboxytransferase</fullName>
        <ecNumber evidence="2">2.1.3.15</ecNumber>
    </recommendedName>
</protein>
<evidence type="ECO:0000256" key="1">
    <source>
        <dbReference type="ARBA" id="ARBA00004956"/>
    </source>
</evidence>
<dbReference type="InterPro" id="IPR029045">
    <property type="entry name" value="ClpP/crotonase-like_dom_sf"/>
</dbReference>
<feature type="region of interest" description="Disordered" evidence="12">
    <location>
        <begin position="845"/>
        <end position="875"/>
    </location>
</feature>
<evidence type="ECO:0000256" key="3">
    <source>
        <dbReference type="ARBA" id="ARBA00022516"/>
    </source>
</evidence>
<proteinExistence type="inferred from homology"/>
<dbReference type="InterPro" id="IPR001095">
    <property type="entry name" value="Acetyl_CoA_COase_a_su"/>
</dbReference>
<dbReference type="OrthoDB" id="196847at2759"/>
<dbReference type="NCBIfam" id="NF041504">
    <property type="entry name" value="AccA_sub"/>
    <property type="match status" value="1"/>
</dbReference>
<feature type="compositionally biased region" description="Basic and acidic residues" evidence="12">
    <location>
        <begin position="860"/>
        <end position="869"/>
    </location>
</feature>
<evidence type="ECO:0000256" key="5">
    <source>
        <dbReference type="ARBA" id="ARBA00022741"/>
    </source>
</evidence>
<dbReference type="PROSITE" id="PS50989">
    <property type="entry name" value="COA_CT_CTER"/>
    <property type="match status" value="1"/>
</dbReference>
<dbReference type="PANTHER" id="PTHR42853:SF3">
    <property type="entry name" value="ACETYL-COENZYME A CARBOXYLASE CARBOXYL TRANSFERASE SUBUNIT ALPHA, CHLOROPLASTIC"/>
    <property type="match status" value="1"/>
</dbReference>
<evidence type="ECO:0000256" key="6">
    <source>
        <dbReference type="ARBA" id="ARBA00022832"/>
    </source>
</evidence>
<dbReference type="HAMAP" id="MF_00823">
    <property type="entry name" value="AcetylCoA_CT_alpha"/>
    <property type="match status" value="1"/>
</dbReference>
<dbReference type="GO" id="GO:0005524">
    <property type="term" value="F:ATP binding"/>
    <property type="evidence" value="ECO:0007669"/>
    <property type="project" value="UniProtKB-KW"/>
</dbReference>
<name>A0A9D4Y0U6_PEA</name>
<evidence type="ECO:0000313" key="14">
    <source>
        <dbReference type="EMBL" id="KAI5429619.1"/>
    </source>
</evidence>
<dbReference type="EMBL" id="JAMSHJ010000003">
    <property type="protein sequence ID" value="KAI5429619.1"/>
    <property type="molecule type" value="Genomic_DNA"/>
</dbReference>
<keyword evidence="9" id="KW-0275">Fatty acid biosynthesis</keyword>
<evidence type="ECO:0000256" key="4">
    <source>
        <dbReference type="ARBA" id="ARBA00022679"/>
    </source>
</evidence>
<evidence type="ECO:0000313" key="15">
    <source>
        <dbReference type="Proteomes" id="UP001058974"/>
    </source>
</evidence>
<keyword evidence="4" id="KW-0808">Transferase</keyword>
<keyword evidence="3" id="KW-0444">Lipid biosynthesis</keyword>
<evidence type="ECO:0000256" key="12">
    <source>
        <dbReference type="SAM" id="MobiDB-lite"/>
    </source>
</evidence>
<keyword evidence="11" id="KW-0175">Coiled coil</keyword>
<dbReference type="Gramene" id="Psat03G0426600-T1">
    <property type="protein sequence ID" value="KAI5429619.1"/>
    <property type="gene ID" value="KIW84_034266"/>
</dbReference>
<keyword evidence="6" id="KW-0276">Fatty acid metabolism</keyword>
<comment type="catalytic activity">
    <reaction evidence="10">
        <text>N(6)-carboxybiotinyl-L-lysyl-[protein] + acetyl-CoA = N(6)-biotinyl-L-lysyl-[protein] + malonyl-CoA</text>
        <dbReference type="Rhea" id="RHEA:54728"/>
        <dbReference type="Rhea" id="RHEA-COMP:10505"/>
        <dbReference type="Rhea" id="RHEA-COMP:10506"/>
        <dbReference type="ChEBI" id="CHEBI:57288"/>
        <dbReference type="ChEBI" id="CHEBI:57384"/>
        <dbReference type="ChEBI" id="CHEBI:83144"/>
        <dbReference type="ChEBI" id="CHEBI:83145"/>
        <dbReference type="EC" id="2.1.3.15"/>
    </reaction>
</comment>
<dbReference type="GO" id="GO:0003989">
    <property type="term" value="F:acetyl-CoA carboxylase activity"/>
    <property type="evidence" value="ECO:0007669"/>
    <property type="project" value="InterPro"/>
</dbReference>
<dbReference type="EC" id="2.1.3.15" evidence="2"/>
<reference evidence="14 15" key="1">
    <citation type="journal article" date="2022" name="Nat. Genet.">
        <title>Improved pea reference genome and pan-genome highlight genomic features and evolutionary characteristics.</title>
        <authorList>
            <person name="Yang T."/>
            <person name="Liu R."/>
            <person name="Luo Y."/>
            <person name="Hu S."/>
            <person name="Wang D."/>
            <person name="Wang C."/>
            <person name="Pandey M.K."/>
            <person name="Ge S."/>
            <person name="Xu Q."/>
            <person name="Li N."/>
            <person name="Li G."/>
            <person name="Huang Y."/>
            <person name="Saxena R.K."/>
            <person name="Ji Y."/>
            <person name="Li M."/>
            <person name="Yan X."/>
            <person name="He Y."/>
            <person name="Liu Y."/>
            <person name="Wang X."/>
            <person name="Xiang C."/>
            <person name="Varshney R.K."/>
            <person name="Ding H."/>
            <person name="Gao S."/>
            <person name="Zong X."/>
        </authorList>
    </citation>
    <scope>NUCLEOTIDE SEQUENCE [LARGE SCALE GENOMIC DNA]</scope>
    <source>
        <strain evidence="14 15">cv. Zhongwan 6</strain>
    </source>
</reference>
<dbReference type="Gene3D" id="3.90.226.10">
    <property type="entry name" value="2-enoyl-CoA Hydratase, Chain A, domain 1"/>
    <property type="match status" value="1"/>
</dbReference>
<evidence type="ECO:0000256" key="9">
    <source>
        <dbReference type="ARBA" id="ARBA00023160"/>
    </source>
</evidence>
<dbReference type="GO" id="GO:0006633">
    <property type="term" value="P:fatty acid biosynthetic process"/>
    <property type="evidence" value="ECO:0007669"/>
    <property type="project" value="UniProtKB-KW"/>
</dbReference>
<dbReference type="GO" id="GO:0009317">
    <property type="term" value="C:acetyl-CoA carboxylase complex"/>
    <property type="evidence" value="ECO:0007669"/>
    <property type="project" value="InterPro"/>
</dbReference>
<feature type="coiled-coil region" evidence="11">
    <location>
        <begin position="668"/>
        <end position="701"/>
    </location>
</feature>
<dbReference type="Pfam" id="PF03255">
    <property type="entry name" value="ACCA"/>
    <property type="match status" value="1"/>
</dbReference>
<feature type="domain" description="CoA carboxyltransferase C-terminal" evidence="13">
    <location>
        <begin position="128"/>
        <end position="380"/>
    </location>
</feature>
<dbReference type="PANTHER" id="PTHR42853">
    <property type="entry name" value="ACETYL-COENZYME A CARBOXYLASE CARBOXYL TRANSFERASE SUBUNIT ALPHA"/>
    <property type="match status" value="1"/>
</dbReference>
<dbReference type="Proteomes" id="UP001058974">
    <property type="component" value="Chromosome 3"/>
</dbReference>
<dbReference type="GO" id="GO:0016743">
    <property type="term" value="F:carboxyl- or carbamoyltransferase activity"/>
    <property type="evidence" value="ECO:0007669"/>
    <property type="project" value="InterPro"/>
</dbReference>
<dbReference type="NCBIfam" id="TIGR00513">
    <property type="entry name" value="accA"/>
    <property type="match status" value="1"/>
</dbReference>
<dbReference type="Gramene" id="Psat0s1978g0280.1">
    <property type="protein sequence ID" value="Psat0s1978g0280.1.cds"/>
    <property type="gene ID" value="Psat0s1978g0280"/>
</dbReference>
<keyword evidence="5" id="KW-0547">Nucleotide-binding</keyword>
<evidence type="ECO:0000256" key="11">
    <source>
        <dbReference type="SAM" id="Coils"/>
    </source>
</evidence>
<dbReference type="Gramene" id="PSAT_LOCUS12155_t1">
    <property type="protein sequence ID" value="CAL5192255.1"/>
    <property type="gene ID" value="PSAT_LOCUS12155"/>
</dbReference>
<dbReference type="InterPro" id="IPR011763">
    <property type="entry name" value="COA_CT_C"/>
</dbReference>
<dbReference type="SUPFAM" id="SSF52096">
    <property type="entry name" value="ClpP/crotonase"/>
    <property type="match status" value="1"/>
</dbReference>
<evidence type="ECO:0000256" key="2">
    <source>
        <dbReference type="ARBA" id="ARBA00011883"/>
    </source>
</evidence>
<keyword evidence="8" id="KW-0443">Lipid metabolism</keyword>
<keyword evidence="7" id="KW-0067">ATP-binding</keyword>
<sequence>MASSSATLVGSTASDLLRSSTTGFTGVPLRTLGRAGLVLKRRDLTVSVTAKLRKVKRREYPWSSNPDPNMKGGRLRHLSTFQPLKQPPKPVILEFEKPLINMEKKINDFRKVAEKTGVDLSDQILALEAKYQKALVELYTNLTPIQRVTVARHPNRPTFLDHMYNMTEKFVELHGDREGYDDPAIAAGLGSIDGKTYMFIGHQKGRDTKENIKRNFAMPTPHGYRKALRLMEYADHHGFPIVTFIDTPGAFADLKSEQLGQGEAIAHNLRSMFALKVPVISIVIGEGGSGGALAIGCANKLLMLENSVFFVASPEACGAILWKSNKAAPKAAERLKITASALLDLEIADGIIPEPLAGAHTDPSWMSQQIKIAINEAMDELTKLSTEDLIKDRMHKFRKLGVDGIQEGIPLVPSKKVNTKKREIGVPPKRQEVPIPDSQIEAEIEKLKKAILEGEDSSAAKKNPGSQIGSAIDKLKGLFLEGKDSSAAKKTPGSQIVAELDKLKGLYLEAKDSSAAKVPGSQIVAEIEKLKNSIFEDEDSSSAVLPEKIPGSEIAVEIAKLKKNILEGKDSSSEPSKLDLDKTIETLKREVNREFSEAVKAAGLTKTLTKLRGEISKAKAGNQPLTPLLKEEIKSFNQRLSAAPNSRKLLKKRGLLREVTKVKLLLDKNKAATRKQELKKKSDEHKEAARLEQELKKKFDEVMDTPRIKEKYEALRSEVRRVDASSGSGLDDELKKKIIEFNKEVDLELATAVKSVGLEVESVKPGHGWNKSSVPEIEELNKDVQKEIEIVANSSPNVKRLIEQLKLEVAKSGGKPDSESKSRIDALTQQIKKSLAEAVDSPSLKEKYENLTRPAGDTLTDDKLREKVGVNRNFS</sequence>
<dbReference type="NCBIfam" id="NF004344">
    <property type="entry name" value="PRK05724.1"/>
    <property type="match status" value="1"/>
</dbReference>
<comment type="caution">
    <text evidence="14">The sequence shown here is derived from an EMBL/GenBank/DDBJ whole genome shotgun (WGS) entry which is preliminary data.</text>
</comment>
<organism evidence="14 15">
    <name type="scientific">Pisum sativum</name>
    <name type="common">Garden pea</name>
    <name type="synonym">Lathyrus oleraceus</name>
    <dbReference type="NCBI Taxonomy" id="3888"/>
    <lineage>
        <taxon>Eukaryota</taxon>
        <taxon>Viridiplantae</taxon>
        <taxon>Streptophyta</taxon>
        <taxon>Embryophyta</taxon>
        <taxon>Tracheophyta</taxon>
        <taxon>Spermatophyta</taxon>
        <taxon>Magnoliopsida</taxon>
        <taxon>eudicotyledons</taxon>
        <taxon>Gunneridae</taxon>
        <taxon>Pentapetalae</taxon>
        <taxon>rosids</taxon>
        <taxon>fabids</taxon>
        <taxon>Fabales</taxon>
        <taxon>Fabaceae</taxon>
        <taxon>Papilionoideae</taxon>
        <taxon>50 kb inversion clade</taxon>
        <taxon>NPAAA clade</taxon>
        <taxon>Hologalegina</taxon>
        <taxon>IRL clade</taxon>
        <taxon>Fabeae</taxon>
        <taxon>Lathyrus</taxon>
    </lineage>
</organism>
<evidence type="ECO:0000256" key="7">
    <source>
        <dbReference type="ARBA" id="ARBA00022840"/>
    </source>
</evidence>
<gene>
    <name evidence="14" type="ORF">KIW84_034266</name>
</gene>